<organism evidence="2 3">
    <name type="scientific">Fibrobacter intestinalis</name>
    <dbReference type="NCBI Taxonomy" id="28122"/>
    <lineage>
        <taxon>Bacteria</taxon>
        <taxon>Pseudomonadati</taxon>
        <taxon>Fibrobacterota</taxon>
        <taxon>Fibrobacteria</taxon>
        <taxon>Fibrobacterales</taxon>
        <taxon>Fibrobacteraceae</taxon>
        <taxon>Fibrobacter</taxon>
    </lineage>
</organism>
<dbReference type="EMBL" id="FRAW01000015">
    <property type="protein sequence ID" value="SHK71762.1"/>
    <property type="molecule type" value="Genomic_DNA"/>
</dbReference>
<gene>
    <name evidence="2" type="ORF">SAMN05720469_11527</name>
</gene>
<evidence type="ECO:0000313" key="2">
    <source>
        <dbReference type="EMBL" id="SHK71762.1"/>
    </source>
</evidence>
<dbReference type="InterPro" id="IPR029063">
    <property type="entry name" value="SAM-dependent_MTases_sf"/>
</dbReference>
<dbReference type="Gene3D" id="3.40.50.150">
    <property type="entry name" value="Vaccinia Virus protein VP39"/>
    <property type="match status" value="1"/>
</dbReference>
<dbReference type="Proteomes" id="UP000184275">
    <property type="component" value="Unassembled WGS sequence"/>
</dbReference>
<proteinExistence type="predicted"/>
<sequence length="389" mass="43129">MELPFADIAFAQFVNDAVSQKTDELKLAEKLVRSPWANCRAEILDYIALVPKYRKKFETDKILACDKLALEQSTAADIGRYKAELFKGADSIDDLCCGMGGDSFFLPSPVRVKGVDLSEKRVEMYRFNTRTLGTPREAVIADVRTLDSRSDFFTIDPARRQTDGDNQRDFSALTPSLSEIVEMAKKYNGGMAKLPPGYPADEFPDGTEILYLGAKNDCRECLLLFGKLAASPDSVRAISIDFSGCHEWRARRASLSELPVAPLSTFLAEPIPVLVRSHLFSEVARQSDPTAHLISTGIAYVSSENPLPQAAFRNYRVLGSTPLSTGKVKKLLKEFDIGKITLKKRGVEIHPDAEIKRLAAKGSRKGILFYTRIFGEKTAILAEEFNEST</sequence>
<dbReference type="RefSeq" id="WP_073304379.1">
    <property type="nucleotide sequence ID" value="NZ_FRAW01000015.1"/>
</dbReference>
<dbReference type="Pfam" id="PF18096">
    <property type="entry name" value="Thump_like"/>
    <property type="match status" value="1"/>
</dbReference>
<dbReference type="AlphaFoldDB" id="A0A1M6UR89"/>
<evidence type="ECO:0000259" key="1">
    <source>
        <dbReference type="Pfam" id="PF18096"/>
    </source>
</evidence>
<feature type="domain" description="THUMP-like" evidence="1">
    <location>
        <begin position="313"/>
        <end position="383"/>
    </location>
</feature>
<evidence type="ECO:0000313" key="3">
    <source>
        <dbReference type="Proteomes" id="UP000184275"/>
    </source>
</evidence>
<dbReference type="SUPFAM" id="SSF53335">
    <property type="entry name" value="S-adenosyl-L-methionine-dependent methyltransferases"/>
    <property type="match status" value="1"/>
</dbReference>
<name>A0A1M6UR89_9BACT</name>
<dbReference type="InterPro" id="IPR041497">
    <property type="entry name" value="Thump-like"/>
</dbReference>
<accession>A0A1M6UR89</accession>
<keyword evidence="3" id="KW-1185">Reference proteome</keyword>
<protein>
    <recommendedName>
        <fullName evidence="1">THUMP-like domain-containing protein</fullName>
    </recommendedName>
</protein>
<reference evidence="3" key="1">
    <citation type="submission" date="2016-11" db="EMBL/GenBank/DDBJ databases">
        <authorList>
            <person name="Varghese N."/>
            <person name="Submissions S."/>
        </authorList>
    </citation>
    <scope>NUCLEOTIDE SEQUENCE [LARGE SCALE GENOMIC DNA]</scope>
    <source>
        <strain evidence="3">UWOS</strain>
    </source>
</reference>